<sequence>MSALSESISQRITLGYLHSHYGLELDPAFAQDVTVTSIADDILSVRPGSLYLPCVGIDSKVSEESQLAALEGPSRAIDDDTESEQSEQLSEVDQAESESEPSHVNNLPLLIKQAELRGAYGVVLPSSARKEHLQAGIPLLYGDLEPDALGQILSNAAGDPSSSLAVFVLAGEDVSQEAADLAHFLHTLGNPVGLLSAGNITSLDRPLDVEKPLSMFDVQRALSISLEDGTAAVVIGADPQTLQHQALCNVQIDVLSFPTASAEHANKSPSRFHEGRKGQLNAAAQRYGFAVGSQMQVARISDSSDEMARQALGSADQARIDRLSLNIAMTVAAGVKRSHIRSALEASQELA</sequence>
<gene>
    <name evidence="2" type="ORF">KIMH_05020</name>
</gene>
<dbReference type="RefSeq" id="WP_317643396.1">
    <property type="nucleotide sequence ID" value="NZ_AP026800.1"/>
</dbReference>
<evidence type="ECO:0000313" key="2">
    <source>
        <dbReference type="EMBL" id="BDR54391.1"/>
    </source>
</evidence>
<dbReference type="EMBL" id="AP026800">
    <property type="protein sequence ID" value="BDR54391.1"/>
    <property type="molecule type" value="Genomic_DNA"/>
</dbReference>
<evidence type="ECO:0008006" key="4">
    <source>
        <dbReference type="Google" id="ProtNLM"/>
    </source>
</evidence>
<proteinExistence type="predicted"/>
<dbReference type="Proteomes" id="UP001321748">
    <property type="component" value="Chromosome"/>
</dbReference>
<feature type="region of interest" description="Disordered" evidence="1">
    <location>
        <begin position="72"/>
        <end position="104"/>
    </location>
</feature>
<evidence type="ECO:0000313" key="3">
    <source>
        <dbReference type="Proteomes" id="UP001321748"/>
    </source>
</evidence>
<evidence type="ECO:0000256" key="1">
    <source>
        <dbReference type="SAM" id="MobiDB-lite"/>
    </source>
</evidence>
<reference evidence="2 3" key="1">
    <citation type="journal article" date="2023" name="Microbiol. Spectr.">
        <title>Symbiosis of Carpenter Bees with Uncharacterized Lactic Acid Bacteria Showing NAD Auxotrophy.</title>
        <authorList>
            <person name="Kawasaki S."/>
            <person name="Ozawa K."/>
            <person name="Mori T."/>
            <person name="Yamamoto A."/>
            <person name="Ito M."/>
            <person name="Ohkuma M."/>
            <person name="Sakamoto M."/>
            <person name="Matsutani M."/>
        </authorList>
    </citation>
    <scope>NUCLEOTIDE SEQUENCE [LARGE SCALE GENOMIC DNA]</scope>
    <source>
        <strain evidence="2 3">KimH</strain>
    </source>
</reference>
<organism evidence="2 3">
    <name type="scientific">Bombiscardovia apis</name>
    <dbReference type="NCBI Taxonomy" id="2932182"/>
    <lineage>
        <taxon>Bacteria</taxon>
        <taxon>Bacillati</taxon>
        <taxon>Actinomycetota</taxon>
        <taxon>Actinomycetes</taxon>
        <taxon>Bifidobacteriales</taxon>
        <taxon>Bifidobacteriaceae</taxon>
        <taxon>Bombiscardovia</taxon>
    </lineage>
</organism>
<protein>
    <recommendedName>
        <fullName evidence="4">UDP-N-acetylmuramyl peptide synthase</fullName>
    </recommendedName>
</protein>
<accession>A0ABM8BBW9</accession>
<name>A0ABM8BBW9_9BIFI</name>
<keyword evidence="3" id="KW-1185">Reference proteome</keyword>